<proteinExistence type="evidence at transcript level"/>
<dbReference type="PANTHER" id="PTHR33063:SF13">
    <property type="entry name" value="OS02G0583500 PROTEIN"/>
    <property type="match status" value="1"/>
</dbReference>
<evidence type="ECO:0000313" key="3">
    <source>
        <dbReference type="EMBL" id="ACG29148.1"/>
    </source>
</evidence>
<sequence>MPPSRLQVGTKTTEGHNQAGNTLHPYEVQRLRQVMRNNARLQQLGIPGLCDTLPKAYSFHHNKNKPNFTNNEDSESDYNPSSNDTGEEDLLDDDNVQGSKDYNMRTTNMSNGVIKLRTKRLLAEKESIRITRSKKTAAQPNGTEVFDNNDGHTQATVQASDPALFDEYTHMANGGHSIARPDGHNLMGNKDNVNIQVDDNMTSGGEASIEPSVHVQLGENDRWERGVNMGHGLHRMNRAMRGKLPVVIPEGRIRPVAPLVAAKFSTECNIAVRNHVPVYKHWKDYKNHNGMFNLFTDKLSAKFDINTNDAPVQKACSQMMKNAIRQQRYRLKKKFFDPFPLHLVTKTSPIRSMSNEEWNDLVEYWKSPKRMETSQKNKDNRSKVKFHQTTGSRSYMVHVEILGDKNIGQEPDALDLFKECHYSRKKKCYTSTVQQAITQMDNKRSATTEGEKSMSATEVVANVLAENTKKNLFLQNVGIQNVGPRSSLRNIEAQLEVEKRANSDLKSIVDAQHEQLDALLKQMQETEENRIREQEEVKKKQAEMETKMQLVLSQIHSRLR</sequence>
<dbReference type="InterPro" id="IPR004252">
    <property type="entry name" value="Probable_transposase_24"/>
</dbReference>
<reference evidence="3" key="1">
    <citation type="journal article" date="2009" name="Plant Mol. Biol.">
        <title>Insights into corn genes derived from large-scale cDNA sequencing.</title>
        <authorList>
            <person name="Alexandrov N.N."/>
            <person name="Brover V.V."/>
            <person name="Freidin S."/>
            <person name="Troukhan M.E."/>
            <person name="Tatarinova T.V."/>
            <person name="Zhang H."/>
            <person name="Swaller T.J."/>
            <person name="Lu Y.P."/>
            <person name="Bouck J."/>
            <person name="Flavell R.B."/>
            <person name="Feldmann K.A."/>
        </authorList>
    </citation>
    <scope>NUCLEOTIDE SEQUENCE</scope>
</reference>
<organism evidence="3">
    <name type="scientific">Zea mays</name>
    <name type="common">Maize</name>
    <dbReference type="NCBI Taxonomy" id="4577"/>
    <lineage>
        <taxon>Eukaryota</taxon>
        <taxon>Viridiplantae</taxon>
        <taxon>Streptophyta</taxon>
        <taxon>Embryophyta</taxon>
        <taxon>Tracheophyta</taxon>
        <taxon>Spermatophyta</taxon>
        <taxon>Magnoliopsida</taxon>
        <taxon>Liliopsida</taxon>
        <taxon>Poales</taxon>
        <taxon>Poaceae</taxon>
        <taxon>PACMAD clade</taxon>
        <taxon>Panicoideae</taxon>
        <taxon>Andropogonodae</taxon>
        <taxon>Andropogoneae</taxon>
        <taxon>Tripsacinae</taxon>
        <taxon>Zea</taxon>
    </lineage>
</organism>
<evidence type="ECO:0000256" key="2">
    <source>
        <dbReference type="SAM" id="MobiDB-lite"/>
    </source>
</evidence>
<keyword evidence="1" id="KW-0175">Coiled coil</keyword>
<feature type="region of interest" description="Disordered" evidence="2">
    <location>
        <begin position="61"/>
        <end position="106"/>
    </location>
</feature>
<name>B6SWB5_MAIZE</name>
<dbReference type="AlphaFoldDB" id="B6SWB5"/>
<dbReference type="Pfam" id="PF03004">
    <property type="entry name" value="Transposase_24"/>
    <property type="match status" value="1"/>
</dbReference>
<protein>
    <submittedName>
        <fullName evidence="3">Uncharacterized protein</fullName>
    </submittedName>
</protein>
<dbReference type="EMBL" id="EU957030">
    <property type="protein sequence ID" value="ACG29148.1"/>
    <property type="molecule type" value="mRNA"/>
</dbReference>
<feature type="compositionally biased region" description="Polar residues" evidence="2">
    <location>
        <begin position="96"/>
        <end position="106"/>
    </location>
</feature>
<accession>B6SWB5</accession>
<dbReference type="PANTHER" id="PTHR33063">
    <property type="entry name" value="OS02G0583500 PROTEIN"/>
    <property type="match status" value="1"/>
</dbReference>
<evidence type="ECO:0000256" key="1">
    <source>
        <dbReference type="SAM" id="Coils"/>
    </source>
</evidence>
<feature type="compositionally biased region" description="Polar residues" evidence="2">
    <location>
        <begin position="7"/>
        <end position="20"/>
    </location>
</feature>
<feature type="compositionally biased region" description="Acidic residues" evidence="2">
    <location>
        <begin position="85"/>
        <end position="95"/>
    </location>
</feature>
<feature type="compositionally biased region" description="Polar residues" evidence="2">
    <location>
        <begin position="65"/>
        <end position="84"/>
    </location>
</feature>
<feature type="coiled-coil region" evidence="1">
    <location>
        <begin position="488"/>
        <end position="543"/>
    </location>
</feature>
<feature type="region of interest" description="Disordered" evidence="2">
    <location>
        <begin position="1"/>
        <end position="20"/>
    </location>
</feature>
<feature type="region of interest" description="Disordered" evidence="2">
    <location>
        <begin position="133"/>
        <end position="152"/>
    </location>
</feature>